<keyword evidence="2" id="KW-1185">Reference proteome</keyword>
<organism evidence="1 2">
    <name type="scientific">Oidiodendron maius (strain Zn)</name>
    <dbReference type="NCBI Taxonomy" id="913774"/>
    <lineage>
        <taxon>Eukaryota</taxon>
        <taxon>Fungi</taxon>
        <taxon>Dikarya</taxon>
        <taxon>Ascomycota</taxon>
        <taxon>Pezizomycotina</taxon>
        <taxon>Leotiomycetes</taxon>
        <taxon>Leotiomycetes incertae sedis</taxon>
        <taxon>Myxotrichaceae</taxon>
        <taxon>Oidiodendron</taxon>
    </lineage>
</organism>
<reference evidence="1 2" key="1">
    <citation type="submission" date="2014-04" db="EMBL/GenBank/DDBJ databases">
        <authorList>
            <consortium name="DOE Joint Genome Institute"/>
            <person name="Kuo A."/>
            <person name="Martino E."/>
            <person name="Perotto S."/>
            <person name="Kohler A."/>
            <person name="Nagy L.G."/>
            <person name="Floudas D."/>
            <person name="Copeland A."/>
            <person name="Barry K.W."/>
            <person name="Cichocki N."/>
            <person name="Veneault-Fourrey C."/>
            <person name="LaButti K."/>
            <person name="Lindquist E.A."/>
            <person name="Lipzen A."/>
            <person name="Lundell T."/>
            <person name="Morin E."/>
            <person name="Murat C."/>
            <person name="Sun H."/>
            <person name="Tunlid A."/>
            <person name="Henrissat B."/>
            <person name="Grigoriev I.V."/>
            <person name="Hibbett D.S."/>
            <person name="Martin F."/>
            <person name="Nordberg H.P."/>
            <person name="Cantor M.N."/>
            <person name="Hua S.X."/>
        </authorList>
    </citation>
    <scope>NUCLEOTIDE SEQUENCE [LARGE SCALE GENOMIC DNA]</scope>
    <source>
        <strain evidence="1 2">Zn</strain>
    </source>
</reference>
<dbReference type="HOGENOM" id="CLU_1390620_0_0_1"/>
<protein>
    <submittedName>
        <fullName evidence="1">Uncharacterized protein</fullName>
    </submittedName>
</protein>
<dbReference type="AlphaFoldDB" id="A0A0C3C9D2"/>
<evidence type="ECO:0000313" key="1">
    <source>
        <dbReference type="EMBL" id="KIM95523.1"/>
    </source>
</evidence>
<reference evidence="2" key="2">
    <citation type="submission" date="2015-01" db="EMBL/GenBank/DDBJ databases">
        <title>Evolutionary Origins and Diversification of the Mycorrhizal Mutualists.</title>
        <authorList>
            <consortium name="DOE Joint Genome Institute"/>
            <consortium name="Mycorrhizal Genomics Consortium"/>
            <person name="Kohler A."/>
            <person name="Kuo A."/>
            <person name="Nagy L.G."/>
            <person name="Floudas D."/>
            <person name="Copeland A."/>
            <person name="Barry K.W."/>
            <person name="Cichocki N."/>
            <person name="Veneault-Fourrey C."/>
            <person name="LaButti K."/>
            <person name="Lindquist E.A."/>
            <person name="Lipzen A."/>
            <person name="Lundell T."/>
            <person name="Morin E."/>
            <person name="Murat C."/>
            <person name="Riley R."/>
            <person name="Ohm R."/>
            <person name="Sun H."/>
            <person name="Tunlid A."/>
            <person name="Henrissat B."/>
            <person name="Grigoriev I.V."/>
            <person name="Hibbett D.S."/>
            <person name="Martin F."/>
        </authorList>
    </citation>
    <scope>NUCLEOTIDE SEQUENCE [LARGE SCALE GENOMIC DNA]</scope>
    <source>
        <strain evidence="2">Zn</strain>
    </source>
</reference>
<proteinExistence type="predicted"/>
<dbReference type="InParanoid" id="A0A0C3C9D2"/>
<accession>A0A0C3C9D2</accession>
<dbReference type="EMBL" id="KN832886">
    <property type="protein sequence ID" value="KIM95523.1"/>
    <property type="molecule type" value="Genomic_DNA"/>
</dbReference>
<sequence>MHRPCLVAAPVNAGCDGDDVTIPSDEPEPAATVLVVIDALSLVIVELPVEDVAKPLLLVVLGVDEEIVLVVVDDDEEIELVVVDDDEEMVLVVVADDEEIVLVVVDDGGLLDTVVLLATKVLPGTMYPEASTQLPGAMYALPEVKHAWLTPHDQAWACEEQTRGGNIAAAELADGETNIITTLSYAIVGAARITRA</sequence>
<dbReference type="Proteomes" id="UP000054321">
    <property type="component" value="Unassembled WGS sequence"/>
</dbReference>
<gene>
    <name evidence="1" type="ORF">OIDMADRAFT_33627</name>
</gene>
<evidence type="ECO:0000313" key="2">
    <source>
        <dbReference type="Proteomes" id="UP000054321"/>
    </source>
</evidence>
<name>A0A0C3C9D2_OIDMZ</name>